<organism evidence="1 2">
    <name type="scientific">Pseudaquabacterium terrae</name>
    <dbReference type="NCBI Taxonomy" id="2732868"/>
    <lineage>
        <taxon>Bacteria</taxon>
        <taxon>Pseudomonadati</taxon>
        <taxon>Pseudomonadota</taxon>
        <taxon>Betaproteobacteria</taxon>
        <taxon>Burkholderiales</taxon>
        <taxon>Sphaerotilaceae</taxon>
        <taxon>Pseudaquabacterium</taxon>
    </lineage>
</organism>
<reference evidence="1 2" key="1">
    <citation type="submission" date="2020-05" db="EMBL/GenBank/DDBJ databases">
        <title>Aquincola sp. isolate from soil.</title>
        <authorList>
            <person name="Han J."/>
            <person name="Kim D.-U."/>
        </authorList>
    </citation>
    <scope>NUCLEOTIDE SEQUENCE [LARGE SCALE GENOMIC DNA]</scope>
    <source>
        <strain evidence="1 2">S2</strain>
    </source>
</reference>
<evidence type="ECO:0000313" key="1">
    <source>
        <dbReference type="EMBL" id="NRF67478.1"/>
    </source>
</evidence>
<name>A0ABX2EFU0_9BURK</name>
<sequence>MLRKLVRFVLFAALALFGLVAALLAYLAYAEHQAKEHARAFCDSVKVGDDPLGVVVRATRSEALRSSLTWRPADGNTKTLEVLFAGGIPLSAHGCRIQASEQVMSAAYFHTR</sequence>
<accession>A0ABX2EFU0</accession>
<dbReference type="RefSeq" id="WP_173122589.1">
    <property type="nucleotide sequence ID" value="NZ_JABRWJ010000003.1"/>
</dbReference>
<protein>
    <submittedName>
        <fullName evidence="1">Uncharacterized protein</fullName>
    </submittedName>
</protein>
<proteinExistence type="predicted"/>
<comment type="caution">
    <text evidence="1">The sequence shown here is derived from an EMBL/GenBank/DDBJ whole genome shotgun (WGS) entry which is preliminary data.</text>
</comment>
<keyword evidence="2" id="KW-1185">Reference proteome</keyword>
<evidence type="ECO:0000313" key="2">
    <source>
        <dbReference type="Proteomes" id="UP000737171"/>
    </source>
</evidence>
<dbReference type="Proteomes" id="UP000737171">
    <property type="component" value="Unassembled WGS sequence"/>
</dbReference>
<dbReference type="EMBL" id="JABRWJ010000003">
    <property type="protein sequence ID" value="NRF67478.1"/>
    <property type="molecule type" value="Genomic_DNA"/>
</dbReference>
<gene>
    <name evidence="1" type="ORF">HLB44_10820</name>
</gene>